<evidence type="ECO:0000256" key="10">
    <source>
        <dbReference type="ARBA" id="ARBA00068570"/>
    </source>
</evidence>
<dbReference type="InterPro" id="IPR013848">
    <property type="entry name" value="Methylthiotransferase_N"/>
</dbReference>
<dbReference type="FunFam" id="3.80.30.20:FF:000001">
    <property type="entry name" value="tRNA-2-methylthio-N(6)-dimethylallyladenosine synthase 2"/>
    <property type="match status" value="1"/>
</dbReference>
<evidence type="ECO:0000256" key="1">
    <source>
        <dbReference type="ARBA" id="ARBA00001966"/>
    </source>
</evidence>
<evidence type="ECO:0000256" key="7">
    <source>
        <dbReference type="ARBA" id="ARBA00023004"/>
    </source>
</evidence>
<keyword evidence="3" id="KW-0004">4Fe-4S</keyword>
<dbReference type="InterPro" id="IPR005839">
    <property type="entry name" value="Methylthiotransferase"/>
</dbReference>
<evidence type="ECO:0000256" key="3">
    <source>
        <dbReference type="ARBA" id="ARBA00022485"/>
    </source>
</evidence>
<dbReference type="SUPFAM" id="SSF102114">
    <property type="entry name" value="Radical SAM enzymes"/>
    <property type="match status" value="1"/>
</dbReference>
<dbReference type="GO" id="GO:0005829">
    <property type="term" value="C:cytosol"/>
    <property type="evidence" value="ECO:0007669"/>
    <property type="project" value="TreeGrafter"/>
</dbReference>
<name>A0A2H0KFP9_9BACT</name>
<evidence type="ECO:0000256" key="6">
    <source>
        <dbReference type="ARBA" id="ARBA00022723"/>
    </source>
</evidence>
<dbReference type="InterPro" id="IPR023404">
    <property type="entry name" value="rSAM_horseshoe"/>
</dbReference>
<dbReference type="PANTHER" id="PTHR43020">
    <property type="entry name" value="CDK5 REGULATORY SUBUNIT-ASSOCIATED PROTEIN 1"/>
    <property type="match status" value="1"/>
</dbReference>
<evidence type="ECO:0000256" key="12">
    <source>
        <dbReference type="ARBA" id="ARBA00081141"/>
    </source>
</evidence>
<dbReference type="InterPro" id="IPR006638">
    <property type="entry name" value="Elp3/MiaA/NifB-like_rSAM"/>
</dbReference>
<dbReference type="Pfam" id="PF04055">
    <property type="entry name" value="Radical_SAM"/>
    <property type="match status" value="1"/>
</dbReference>
<dbReference type="GO" id="GO:0046872">
    <property type="term" value="F:metal ion binding"/>
    <property type="evidence" value="ECO:0007669"/>
    <property type="project" value="UniProtKB-KW"/>
</dbReference>
<keyword evidence="4 15" id="KW-0808">Transferase</keyword>
<sequence length="378" mass="43842">MKKYFIKVFGCAMNVADTERIAGWYEARGYRRTEKPREANEVVIVTCSVRQTAEDRVYGLINNLAKYKIPALPAGRQNTKYKIILTGCMLRYPLKYLKEKLPNVDEFVKISNFKFQNSNLHEHSSKVCALVPIMEGCNNFCSYCVVPYARGREVSRPFEEIVCEVEGLARRGYKEITLLGQNVNSYGKDFPPEEKRRFLNCFNDLNHCIKNLFATLLRTLHKIGGLEKISFLTSNPWDLDDNIIEAMALPKIDRYLHLPVQSGDDEILRKMNRHYTAEDYLKLVKKIRTKIPDIKIGTDIIVGFPGETEEQFQNTVQLCKKVGFVKAYVAMYSPRLQTAAYKLVDEISHKEKRRRWKILDDLINKNPAQNDKFLSYVR</sequence>
<evidence type="ECO:0000256" key="4">
    <source>
        <dbReference type="ARBA" id="ARBA00022679"/>
    </source>
</evidence>
<evidence type="ECO:0000256" key="11">
    <source>
        <dbReference type="ARBA" id="ARBA00080698"/>
    </source>
</evidence>
<dbReference type="EMBL" id="PCVI01000041">
    <property type="protein sequence ID" value="PIQ70055.1"/>
    <property type="molecule type" value="Genomic_DNA"/>
</dbReference>
<gene>
    <name evidence="15" type="ORF">COV89_02545</name>
</gene>
<feature type="domain" description="Radical SAM core" evidence="14">
    <location>
        <begin position="123"/>
        <end position="369"/>
    </location>
</feature>
<dbReference type="PROSITE" id="PS51449">
    <property type="entry name" value="MTTASE_N"/>
    <property type="match status" value="1"/>
</dbReference>
<dbReference type="PROSITE" id="PS01278">
    <property type="entry name" value="MTTASE_RADICAL"/>
    <property type="match status" value="1"/>
</dbReference>
<comment type="function">
    <text evidence="2">Catalyzes the methylthiolation of N6-(dimethylallyl)adenosine (i(6)A), leading to the formation of 2-methylthio-N6-(dimethylallyl)adenosine (ms(2)i(6)A) at position 37 in tRNAs that read codons beginning with uridine.</text>
</comment>
<keyword evidence="5" id="KW-0949">S-adenosyl-L-methionine</keyword>
<dbReference type="SFLD" id="SFLDG01061">
    <property type="entry name" value="methylthiotransferase"/>
    <property type="match status" value="1"/>
</dbReference>
<dbReference type="InterPro" id="IPR058240">
    <property type="entry name" value="rSAM_sf"/>
</dbReference>
<proteinExistence type="predicted"/>
<dbReference type="GO" id="GO:0035597">
    <property type="term" value="F:tRNA-2-methylthio-N(6)-dimethylallyladenosine(37) synthase activity"/>
    <property type="evidence" value="ECO:0007669"/>
    <property type="project" value="UniProtKB-EC"/>
</dbReference>
<feature type="domain" description="MTTase N-terminal" evidence="13">
    <location>
        <begin position="2"/>
        <end position="125"/>
    </location>
</feature>
<evidence type="ECO:0000256" key="8">
    <source>
        <dbReference type="ARBA" id="ARBA00023014"/>
    </source>
</evidence>
<evidence type="ECO:0000256" key="9">
    <source>
        <dbReference type="ARBA" id="ARBA00033765"/>
    </source>
</evidence>
<evidence type="ECO:0000259" key="14">
    <source>
        <dbReference type="PROSITE" id="PS51918"/>
    </source>
</evidence>
<dbReference type="Gene3D" id="3.40.50.12160">
    <property type="entry name" value="Methylthiotransferase, N-terminal domain"/>
    <property type="match status" value="1"/>
</dbReference>
<evidence type="ECO:0000313" key="15">
    <source>
        <dbReference type="EMBL" id="PIQ70055.1"/>
    </source>
</evidence>
<comment type="caution">
    <text evidence="15">The sequence shown here is derived from an EMBL/GenBank/DDBJ whole genome shotgun (WGS) entry which is preliminary data.</text>
</comment>
<organism evidence="15 16">
    <name type="scientific">Candidatus Shapirobacteria bacterium CG11_big_fil_rev_8_21_14_0_20_40_12</name>
    <dbReference type="NCBI Taxonomy" id="1974889"/>
    <lineage>
        <taxon>Bacteria</taxon>
        <taxon>Candidatus Shapironibacteriota</taxon>
    </lineage>
</organism>
<dbReference type="GO" id="GO:0051539">
    <property type="term" value="F:4 iron, 4 sulfur cluster binding"/>
    <property type="evidence" value="ECO:0007669"/>
    <property type="project" value="UniProtKB-KW"/>
</dbReference>
<dbReference type="SFLD" id="SFLDS00029">
    <property type="entry name" value="Radical_SAM"/>
    <property type="match status" value="1"/>
</dbReference>
<dbReference type="Pfam" id="PF00919">
    <property type="entry name" value="UPF0004"/>
    <property type="match status" value="1"/>
</dbReference>
<evidence type="ECO:0000259" key="13">
    <source>
        <dbReference type="PROSITE" id="PS51449"/>
    </source>
</evidence>
<dbReference type="PANTHER" id="PTHR43020:SF2">
    <property type="entry name" value="MITOCHONDRIAL TRNA METHYLTHIOTRANSFERASE CDK5RAP1"/>
    <property type="match status" value="1"/>
</dbReference>
<dbReference type="NCBIfam" id="TIGR00089">
    <property type="entry name" value="MiaB/RimO family radical SAM methylthiotransferase"/>
    <property type="match status" value="1"/>
</dbReference>
<dbReference type="SMART" id="SM00729">
    <property type="entry name" value="Elp3"/>
    <property type="match status" value="1"/>
</dbReference>
<evidence type="ECO:0000256" key="5">
    <source>
        <dbReference type="ARBA" id="ARBA00022691"/>
    </source>
</evidence>
<keyword evidence="8" id="KW-0411">Iron-sulfur</keyword>
<evidence type="ECO:0000256" key="2">
    <source>
        <dbReference type="ARBA" id="ARBA00003234"/>
    </source>
</evidence>
<dbReference type="CDD" id="cd01335">
    <property type="entry name" value="Radical_SAM"/>
    <property type="match status" value="1"/>
</dbReference>
<keyword evidence="6" id="KW-0479">Metal-binding</keyword>
<dbReference type="InterPro" id="IPR038135">
    <property type="entry name" value="Methylthiotransferase_N_sf"/>
</dbReference>
<dbReference type="Gene3D" id="3.80.30.20">
    <property type="entry name" value="tm_1862 like domain"/>
    <property type="match status" value="1"/>
</dbReference>
<dbReference type="PROSITE" id="PS51918">
    <property type="entry name" value="RADICAL_SAM"/>
    <property type="match status" value="1"/>
</dbReference>
<evidence type="ECO:0000313" key="16">
    <source>
        <dbReference type="Proteomes" id="UP000231371"/>
    </source>
</evidence>
<dbReference type="InterPro" id="IPR007197">
    <property type="entry name" value="rSAM"/>
</dbReference>
<dbReference type="FunFam" id="3.40.50.12160:FF:000003">
    <property type="entry name" value="CDK5 regulatory subunit-associated protein 1"/>
    <property type="match status" value="1"/>
</dbReference>
<comment type="cofactor">
    <cofactor evidence="1">
        <name>[4Fe-4S] cluster</name>
        <dbReference type="ChEBI" id="CHEBI:49883"/>
    </cofactor>
</comment>
<keyword evidence="7" id="KW-0408">Iron</keyword>
<dbReference type="Proteomes" id="UP000231371">
    <property type="component" value="Unassembled WGS sequence"/>
</dbReference>
<reference evidence="15 16" key="1">
    <citation type="submission" date="2017-09" db="EMBL/GenBank/DDBJ databases">
        <title>Depth-based differentiation of microbial function through sediment-hosted aquifers and enrichment of novel symbionts in the deep terrestrial subsurface.</title>
        <authorList>
            <person name="Probst A.J."/>
            <person name="Ladd B."/>
            <person name="Jarett J.K."/>
            <person name="Geller-Mcgrath D.E."/>
            <person name="Sieber C.M."/>
            <person name="Emerson J.B."/>
            <person name="Anantharaman K."/>
            <person name="Thomas B.C."/>
            <person name="Malmstrom R."/>
            <person name="Stieglmeier M."/>
            <person name="Klingl A."/>
            <person name="Woyke T."/>
            <person name="Ryan C.M."/>
            <person name="Banfield J.F."/>
        </authorList>
    </citation>
    <scope>NUCLEOTIDE SEQUENCE [LARGE SCALE GENOMIC DNA]</scope>
    <source>
        <strain evidence="15">CG11_big_fil_rev_8_21_14_0_20_40_12</strain>
    </source>
</reference>
<dbReference type="EC" id="2.8.4.3" evidence="9"/>
<protein>
    <recommendedName>
        <fullName evidence="10">tRNA-2-methylthio-N(6)-dimethylallyladenosine synthase</fullName>
        <ecNumber evidence="9">2.8.4.3</ecNumber>
    </recommendedName>
    <alternativeName>
        <fullName evidence="12">(Dimethylallyl)adenosine tRNA methylthiotransferase MiaB</fullName>
    </alternativeName>
    <alternativeName>
        <fullName evidence="11">tRNA-i(6)A37 methylthiotransferase</fullName>
    </alternativeName>
</protein>
<accession>A0A2H0KFP9</accession>
<dbReference type="SFLD" id="SFLDG01082">
    <property type="entry name" value="B12-binding_domain_containing"/>
    <property type="match status" value="1"/>
</dbReference>
<dbReference type="InterPro" id="IPR020612">
    <property type="entry name" value="Methylthiotransferase_CS"/>
</dbReference>
<dbReference type="AlphaFoldDB" id="A0A2H0KFP9"/>